<feature type="transmembrane region" description="Helical" evidence="1">
    <location>
        <begin position="54"/>
        <end position="81"/>
    </location>
</feature>
<sequence length="186" mass="21542">MTSGFLDTLLQIVALFAAFFLIVLLLLVGIRHFLTRDEIPLERARRYQSWYQRFQLDGEVTAFLVVISATLVVCIIALQILAIPFQFILFIFWSTWLFHLLSLWKKTRVAQKFKKEMMQLLGLLLITGLYFVGYFSMNTMHSVLVQVVGSPWPIQFGIRSYLVLCSLLVAGGAVFIWQRIYVKLLK</sequence>
<evidence type="ECO:0000313" key="3">
    <source>
        <dbReference type="Proteomes" id="UP000559864"/>
    </source>
</evidence>
<name>A0A7X1DCE3_9LIST</name>
<feature type="transmembrane region" description="Helical" evidence="1">
    <location>
        <begin position="87"/>
        <end position="105"/>
    </location>
</feature>
<dbReference type="AlphaFoldDB" id="A0A7X1DCE3"/>
<feature type="transmembrane region" description="Helical" evidence="1">
    <location>
        <begin position="12"/>
        <end position="34"/>
    </location>
</feature>
<feature type="transmembrane region" description="Helical" evidence="1">
    <location>
        <begin position="156"/>
        <end position="177"/>
    </location>
</feature>
<reference evidence="2 3" key="1">
    <citation type="submission" date="2020-03" db="EMBL/GenBank/DDBJ databases">
        <title>Soil Listeria distribution.</title>
        <authorList>
            <person name="Liao J."/>
            <person name="Wiedmann M."/>
        </authorList>
    </citation>
    <scope>NUCLEOTIDE SEQUENCE [LARGE SCALE GENOMIC DNA]</scope>
    <source>
        <strain evidence="2 3">FSL L7-0123</strain>
    </source>
</reference>
<dbReference type="Proteomes" id="UP000559864">
    <property type="component" value="Unassembled WGS sequence"/>
</dbReference>
<dbReference type="RefSeq" id="WP_185605021.1">
    <property type="nucleotide sequence ID" value="NZ_JAARZC010000003.1"/>
</dbReference>
<feature type="transmembrane region" description="Helical" evidence="1">
    <location>
        <begin position="117"/>
        <end position="136"/>
    </location>
</feature>
<evidence type="ECO:0000256" key="1">
    <source>
        <dbReference type="SAM" id="Phobius"/>
    </source>
</evidence>
<keyword evidence="1" id="KW-0812">Transmembrane</keyword>
<organism evidence="2 3">
    <name type="scientific">Listeria cossartiae subsp. cayugensis</name>
    <dbReference type="NCBI Taxonomy" id="2713505"/>
    <lineage>
        <taxon>Bacteria</taxon>
        <taxon>Bacillati</taxon>
        <taxon>Bacillota</taxon>
        <taxon>Bacilli</taxon>
        <taxon>Bacillales</taxon>
        <taxon>Listeriaceae</taxon>
        <taxon>Listeria</taxon>
        <taxon>Listeria cossartiae</taxon>
    </lineage>
</organism>
<accession>A0A7X1DCE3</accession>
<keyword evidence="1" id="KW-0472">Membrane</keyword>
<proteinExistence type="predicted"/>
<protein>
    <submittedName>
        <fullName evidence="2">Uncharacterized protein</fullName>
    </submittedName>
</protein>
<gene>
    <name evidence="2" type="ORF">HCB49_11555</name>
</gene>
<comment type="caution">
    <text evidence="2">The sequence shown here is derived from an EMBL/GenBank/DDBJ whole genome shotgun (WGS) entry which is preliminary data.</text>
</comment>
<keyword evidence="1" id="KW-1133">Transmembrane helix</keyword>
<evidence type="ECO:0000313" key="2">
    <source>
        <dbReference type="EMBL" id="MBC2250624.1"/>
    </source>
</evidence>
<dbReference type="EMBL" id="JAARZC010000003">
    <property type="protein sequence ID" value="MBC2250624.1"/>
    <property type="molecule type" value="Genomic_DNA"/>
</dbReference>